<gene>
    <name evidence="2" type="ORF">HELGO_WM6548</name>
</gene>
<proteinExistence type="predicted"/>
<organism evidence="2">
    <name type="scientific">uncultured Sulfurovum sp</name>
    <dbReference type="NCBI Taxonomy" id="269237"/>
    <lineage>
        <taxon>Bacteria</taxon>
        <taxon>Pseudomonadati</taxon>
        <taxon>Campylobacterota</taxon>
        <taxon>Epsilonproteobacteria</taxon>
        <taxon>Campylobacterales</taxon>
        <taxon>Sulfurovaceae</taxon>
        <taxon>Sulfurovum</taxon>
        <taxon>environmental samples</taxon>
    </lineage>
</organism>
<feature type="chain" id="PRO_5028260094" description="NlpC/P60 domain-containing protein" evidence="1">
    <location>
        <begin position="18"/>
        <end position="321"/>
    </location>
</feature>
<name>A0A6S6T5Z3_9BACT</name>
<accession>A0A6S6T5Z3</accession>
<evidence type="ECO:0008006" key="3">
    <source>
        <dbReference type="Google" id="ProtNLM"/>
    </source>
</evidence>
<dbReference type="EMBL" id="CACVAX010000039">
    <property type="protein sequence ID" value="CAA6813675.1"/>
    <property type="molecule type" value="Genomic_DNA"/>
</dbReference>
<keyword evidence="1" id="KW-0732">Signal</keyword>
<dbReference type="AlphaFoldDB" id="A0A6S6T5Z3"/>
<sequence>MKKLLILLTLLSQILISAEISSKIDNGVFKQKSAVYLTPKQKLTMRFNVKNAKSIKWYQIIPDTSKFYKNANHPWEKNAYQWTGYGKLDYQRVPIKSFENKKEVELTHDILEKNRPKNTPYYNSKLGSFWFEAEVVLSNGKVVKSSGINNIGRKGLSPKVLRVSYMADKSYIGYLTTFFNVPGIFGSMPYQSRNYIGVDCADVLIASSKVMNKAKNEKNYNVMMLVDKFKTKVKTQIVKGTPSKKLTWGKEFKQGDFIAVKYRKNGRYAHIGMLYGDENNNGVLDKKDSIINAGPNALHLTPLGKGAFDGTVVILKNEDLD</sequence>
<evidence type="ECO:0000256" key="1">
    <source>
        <dbReference type="SAM" id="SignalP"/>
    </source>
</evidence>
<feature type="signal peptide" evidence="1">
    <location>
        <begin position="1"/>
        <end position="17"/>
    </location>
</feature>
<reference evidence="2" key="1">
    <citation type="submission" date="2020-01" db="EMBL/GenBank/DDBJ databases">
        <authorList>
            <person name="Meier V. D."/>
            <person name="Meier V D."/>
        </authorList>
    </citation>
    <scope>NUCLEOTIDE SEQUENCE</scope>
    <source>
        <strain evidence="2">HLG_WM_MAG_04</strain>
    </source>
</reference>
<evidence type="ECO:0000313" key="2">
    <source>
        <dbReference type="EMBL" id="CAA6813675.1"/>
    </source>
</evidence>
<protein>
    <recommendedName>
        <fullName evidence="3">NlpC/P60 domain-containing protein</fullName>
    </recommendedName>
</protein>